<organism evidence="2 3">
    <name type="scientific">Dictyobacter arantiisoli</name>
    <dbReference type="NCBI Taxonomy" id="2014874"/>
    <lineage>
        <taxon>Bacteria</taxon>
        <taxon>Bacillati</taxon>
        <taxon>Chloroflexota</taxon>
        <taxon>Ktedonobacteria</taxon>
        <taxon>Ktedonobacterales</taxon>
        <taxon>Dictyobacteraceae</taxon>
        <taxon>Dictyobacter</taxon>
    </lineage>
</organism>
<accession>A0A5A5TB89</accession>
<keyword evidence="3" id="KW-1185">Reference proteome</keyword>
<dbReference type="EMBL" id="BIXY01000030">
    <property type="protein sequence ID" value="GCF08760.1"/>
    <property type="molecule type" value="Genomic_DNA"/>
</dbReference>
<dbReference type="OrthoDB" id="9797595at2"/>
<dbReference type="InterPro" id="IPR023393">
    <property type="entry name" value="START-like_dom_sf"/>
</dbReference>
<dbReference type="SUPFAM" id="SSF55961">
    <property type="entry name" value="Bet v1-like"/>
    <property type="match status" value="1"/>
</dbReference>
<dbReference type="Proteomes" id="UP000322530">
    <property type="component" value="Unassembled WGS sequence"/>
</dbReference>
<dbReference type="Gene3D" id="3.30.530.20">
    <property type="match status" value="1"/>
</dbReference>
<dbReference type="InterPro" id="IPR019587">
    <property type="entry name" value="Polyketide_cyclase/dehydratase"/>
</dbReference>
<dbReference type="RefSeq" id="WP_149401739.1">
    <property type="nucleotide sequence ID" value="NZ_BIXY01000030.1"/>
</dbReference>
<feature type="region of interest" description="Disordered" evidence="1">
    <location>
        <begin position="33"/>
        <end position="61"/>
    </location>
</feature>
<sequence length="153" mass="17131">MTDYESSLKIQALPDQVEQFISQVDNLPKYLPTTKSAMPQQGEHVRVEGSAHGHSYDSDGYFRVDKSRHRMEWGSNGEEKYSGWLQVTPLDAGKASEVVVHLTFDPSSNLRKEFNEPTDSKDKTIQEDLDKALLSIKNICEGKGGKVESKSAK</sequence>
<protein>
    <recommendedName>
        <fullName evidence="4">Polyketide cyclase</fullName>
    </recommendedName>
</protein>
<evidence type="ECO:0000313" key="2">
    <source>
        <dbReference type="EMBL" id="GCF08760.1"/>
    </source>
</evidence>
<reference evidence="2 3" key="1">
    <citation type="submission" date="2019-01" db="EMBL/GenBank/DDBJ databases">
        <title>Draft genome sequence of Dictyobacter sp. Uno17.</title>
        <authorList>
            <person name="Wang C.M."/>
            <person name="Zheng Y."/>
            <person name="Sakai Y."/>
            <person name="Abe K."/>
            <person name="Yokota A."/>
            <person name="Yabe S."/>
        </authorList>
    </citation>
    <scope>NUCLEOTIDE SEQUENCE [LARGE SCALE GENOMIC DNA]</scope>
    <source>
        <strain evidence="2 3">Uno17</strain>
    </source>
</reference>
<proteinExistence type="predicted"/>
<name>A0A5A5TB89_9CHLR</name>
<dbReference type="Pfam" id="PF10604">
    <property type="entry name" value="Polyketide_cyc2"/>
    <property type="match status" value="1"/>
</dbReference>
<comment type="caution">
    <text evidence="2">The sequence shown here is derived from an EMBL/GenBank/DDBJ whole genome shotgun (WGS) entry which is preliminary data.</text>
</comment>
<gene>
    <name evidence="2" type="ORF">KDI_23240</name>
</gene>
<dbReference type="AlphaFoldDB" id="A0A5A5TB89"/>
<feature type="compositionally biased region" description="Basic and acidic residues" evidence="1">
    <location>
        <begin position="43"/>
        <end position="61"/>
    </location>
</feature>
<evidence type="ECO:0000313" key="3">
    <source>
        <dbReference type="Proteomes" id="UP000322530"/>
    </source>
</evidence>
<evidence type="ECO:0000256" key="1">
    <source>
        <dbReference type="SAM" id="MobiDB-lite"/>
    </source>
</evidence>
<evidence type="ECO:0008006" key="4">
    <source>
        <dbReference type="Google" id="ProtNLM"/>
    </source>
</evidence>